<dbReference type="PANTHER" id="PTHR34219">
    <property type="entry name" value="IRON-REGULATED INNER MEMBRANE PROTEIN-RELATED"/>
    <property type="match status" value="1"/>
</dbReference>
<dbReference type="OrthoDB" id="111691at2"/>
<dbReference type="AlphaFoldDB" id="A0A095V1D6"/>
<dbReference type="InterPro" id="IPR005625">
    <property type="entry name" value="PepSY-ass_TM"/>
</dbReference>
<keyword evidence="1" id="KW-0472">Membrane</keyword>
<proteinExistence type="predicted"/>
<dbReference type="STRING" id="1453498.LG45_03080"/>
<feature type="transmembrane region" description="Helical" evidence="1">
    <location>
        <begin position="12"/>
        <end position="40"/>
    </location>
</feature>
<gene>
    <name evidence="2" type="ORF">LG45_03080</name>
</gene>
<name>A0A095V1D6_9FLAO</name>
<keyword evidence="1" id="KW-1133">Transmembrane helix</keyword>
<protein>
    <submittedName>
        <fullName evidence="2">Peptidase</fullName>
    </submittedName>
</protein>
<dbReference type="EMBL" id="JRHH01000002">
    <property type="protein sequence ID" value="KGD68645.1"/>
    <property type="molecule type" value="Genomic_DNA"/>
</dbReference>
<feature type="transmembrane region" description="Helical" evidence="1">
    <location>
        <begin position="214"/>
        <end position="245"/>
    </location>
</feature>
<reference evidence="2 3" key="1">
    <citation type="submission" date="2014-09" db="EMBL/GenBank/DDBJ databases">
        <title>Whole Genome Shotgun of Flavobacterium aquatile LMG 4008.</title>
        <authorList>
            <person name="Gale A.N."/>
            <person name="Pipes S.E."/>
            <person name="Newman J.D."/>
        </authorList>
    </citation>
    <scope>NUCLEOTIDE SEQUENCE [LARGE SCALE GENOMIC DNA]</scope>
    <source>
        <strain evidence="2 3">LMG 4008</strain>
    </source>
</reference>
<organism evidence="2 3">
    <name type="scientific">Flavobacterium aquatile LMG 4008 = ATCC 11947</name>
    <dbReference type="NCBI Taxonomy" id="1453498"/>
    <lineage>
        <taxon>Bacteria</taxon>
        <taxon>Pseudomonadati</taxon>
        <taxon>Bacteroidota</taxon>
        <taxon>Flavobacteriia</taxon>
        <taxon>Flavobacteriales</taxon>
        <taxon>Flavobacteriaceae</taxon>
        <taxon>Flavobacterium</taxon>
    </lineage>
</organism>
<evidence type="ECO:0000313" key="2">
    <source>
        <dbReference type="EMBL" id="KGD68645.1"/>
    </source>
</evidence>
<dbReference type="Pfam" id="PF03929">
    <property type="entry name" value="PepSY_TM"/>
    <property type="match status" value="1"/>
</dbReference>
<evidence type="ECO:0000313" key="3">
    <source>
        <dbReference type="Proteomes" id="UP000029554"/>
    </source>
</evidence>
<evidence type="ECO:0000256" key="1">
    <source>
        <dbReference type="SAM" id="Phobius"/>
    </source>
</evidence>
<dbReference type="RefSeq" id="WP_035125310.1">
    <property type="nucleotide sequence ID" value="NZ_JRHH01000002.1"/>
</dbReference>
<feature type="transmembrane region" description="Helical" evidence="1">
    <location>
        <begin position="366"/>
        <end position="387"/>
    </location>
</feature>
<accession>A0A095V1D6</accession>
<dbReference type="eggNOG" id="COG3182">
    <property type="taxonomic scope" value="Bacteria"/>
</dbReference>
<feature type="transmembrane region" description="Helical" evidence="1">
    <location>
        <begin position="158"/>
        <end position="182"/>
    </location>
</feature>
<sequence length="399" mass="46792">MKKQKKTGFKYWIGRLHLWLGLSSGLIVFIISITGAIYVFQEEITNSVRSESIFHHEKNITNKNPLSLTVLEQKVNEYTQEKYPVHWVNVPIDKSRSYIFYYYEHNPDGWNFYEEYIIYKSVYVNPFTGEIKGVYDETTDFFNIIKSIHFSFMLNTEWGTYVCGIPTLIFLFMLISGIILWWPKNKNARKQRFTFNWKNVKNWKRKNYDVHNILGFYASSIAFVVAFTGLFYAFYFIQAILYFVFSGGSTTYPDFSHIKTKAPIEIRNEHTLDKIGKKVEELYPNAFGYSLDFGHEHIDDHEHPNYDVFVKQLSYSYHVNHSLIFDENSGELLHVRSHNDKNLGEKAIAANYDIHVGAIFGIWTKILALIISLICASLPVTGFLIWYGRRNKKAQKLEN</sequence>
<comment type="caution">
    <text evidence="2">The sequence shown here is derived from an EMBL/GenBank/DDBJ whole genome shotgun (WGS) entry which is preliminary data.</text>
</comment>
<dbReference type="Proteomes" id="UP000029554">
    <property type="component" value="Unassembled WGS sequence"/>
</dbReference>
<keyword evidence="1" id="KW-0812">Transmembrane</keyword>
<keyword evidence="3" id="KW-1185">Reference proteome</keyword>